<dbReference type="AlphaFoldDB" id="A0A821IP17"/>
<evidence type="ECO:0000256" key="1">
    <source>
        <dbReference type="SAM" id="MobiDB-lite"/>
    </source>
</evidence>
<feature type="region of interest" description="Disordered" evidence="1">
    <location>
        <begin position="1"/>
        <end position="55"/>
    </location>
</feature>
<comment type="caution">
    <text evidence="2">The sequence shown here is derived from an EMBL/GenBank/DDBJ whole genome shotgun (WGS) entry which is preliminary data.</text>
</comment>
<dbReference type="Proteomes" id="UP000663862">
    <property type="component" value="Unassembled WGS sequence"/>
</dbReference>
<accession>A0A821IP17</accession>
<reference evidence="2" key="1">
    <citation type="submission" date="2021-02" db="EMBL/GenBank/DDBJ databases">
        <authorList>
            <person name="Nowell W R."/>
        </authorList>
    </citation>
    <scope>NUCLEOTIDE SEQUENCE</scope>
</reference>
<protein>
    <submittedName>
        <fullName evidence="2">Uncharacterized protein</fullName>
    </submittedName>
</protein>
<gene>
    <name evidence="2" type="ORF">TSG867_LOCUS33496</name>
</gene>
<organism evidence="2 3">
    <name type="scientific">Rotaria socialis</name>
    <dbReference type="NCBI Taxonomy" id="392032"/>
    <lineage>
        <taxon>Eukaryota</taxon>
        <taxon>Metazoa</taxon>
        <taxon>Spiralia</taxon>
        <taxon>Gnathifera</taxon>
        <taxon>Rotifera</taxon>
        <taxon>Eurotatoria</taxon>
        <taxon>Bdelloidea</taxon>
        <taxon>Philodinida</taxon>
        <taxon>Philodinidae</taxon>
        <taxon>Rotaria</taxon>
    </lineage>
</organism>
<evidence type="ECO:0000313" key="3">
    <source>
        <dbReference type="Proteomes" id="UP000663862"/>
    </source>
</evidence>
<feature type="non-terminal residue" evidence="2">
    <location>
        <position position="55"/>
    </location>
</feature>
<evidence type="ECO:0000313" key="2">
    <source>
        <dbReference type="EMBL" id="CAF4705008.1"/>
    </source>
</evidence>
<dbReference type="EMBL" id="CAJOBQ010010385">
    <property type="protein sequence ID" value="CAF4705008.1"/>
    <property type="molecule type" value="Genomic_DNA"/>
</dbReference>
<feature type="compositionally biased region" description="Basic residues" evidence="1">
    <location>
        <begin position="46"/>
        <end position="55"/>
    </location>
</feature>
<sequence length="55" mass="6029">MMLKKLDEEGGLGQLDQQNRNSDTVVDDSSVLVPSTLVDDHTNKTTSRKRGLPTS</sequence>
<name>A0A821IP17_9BILA</name>
<proteinExistence type="predicted"/>
<feature type="compositionally biased region" description="Low complexity" evidence="1">
    <location>
        <begin position="22"/>
        <end position="37"/>
    </location>
</feature>